<evidence type="ECO:0000313" key="2">
    <source>
        <dbReference type="EMBL" id="MPV87575.1"/>
    </source>
</evidence>
<sequence length="129" mass="13795">MSRKQRDRGSAAVEFALVLPLLLLLVVGIAEFGRAYHLQTTLSGAAREGVRVMALHNSVTSTRETVRAYAPELSLKDSQIRVTPTTCVTTSSAPTATATVTVTYPIRFLTGLFGADLTLTGKGTMRCHG</sequence>
<reference evidence="2 3" key="1">
    <citation type="submission" date="2019-10" db="EMBL/GenBank/DDBJ databases">
        <title>Georgenia wutianyii sp. nov. and Georgenia yuyongxinii sp. nov. isolated from plateau pika (Ochotona curzoniae) in the Qinghai-Tibet plateau of China.</title>
        <authorList>
            <person name="Tian Z."/>
        </authorList>
    </citation>
    <scope>NUCLEOTIDE SEQUENCE [LARGE SCALE GENOMIC DNA]</scope>
    <source>
        <strain evidence="2 3">JCM 15130</strain>
    </source>
</reference>
<protein>
    <submittedName>
        <fullName evidence="2">Pilus assembly protein</fullName>
    </submittedName>
</protein>
<dbReference type="RefSeq" id="WP_226909344.1">
    <property type="nucleotide sequence ID" value="NZ_BAAAOT010000004.1"/>
</dbReference>
<dbReference type="AlphaFoldDB" id="A0A7J9USI3"/>
<gene>
    <name evidence="2" type="ORF">GB882_02755</name>
</gene>
<dbReference type="Proteomes" id="UP000429644">
    <property type="component" value="Unassembled WGS sequence"/>
</dbReference>
<accession>A0A7J9USI3</accession>
<proteinExistence type="predicted"/>
<dbReference type="EMBL" id="WHPD01000602">
    <property type="protein sequence ID" value="MPV87575.1"/>
    <property type="molecule type" value="Genomic_DNA"/>
</dbReference>
<feature type="domain" description="TadE-like" evidence="1">
    <location>
        <begin position="9"/>
        <end position="51"/>
    </location>
</feature>
<comment type="caution">
    <text evidence="2">The sequence shown here is derived from an EMBL/GenBank/DDBJ whole genome shotgun (WGS) entry which is preliminary data.</text>
</comment>
<dbReference type="InterPro" id="IPR012495">
    <property type="entry name" value="TadE-like_dom"/>
</dbReference>
<organism evidence="2 3">
    <name type="scientific">Georgenia ruanii</name>
    <dbReference type="NCBI Taxonomy" id="348442"/>
    <lineage>
        <taxon>Bacteria</taxon>
        <taxon>Bacillati</taxon>
        <taxon>Actinomycetota</taxon>
        <taxon>Actinomycetes</taxon>
        <taxon>Micrococcales</taxon>
        <taxon>Bogoriellaceae</taxon>
        <taxon>Georgenia</taxon>
    </lineage>
</organism>
<evidence type="ECO:0000259" key="1">
    <source>
        <dbReference type="Pfam" id="PF07811"/>
    </source>
</evidence>
<keyword evidence="3" id="KW-1185">Reference proteome</keyword>
<dbReference type="Pfam" id="PF07811">
    <property type="entry name" value="TadE"/>
    <property type="match status" value="1"/>
</dbReference>
<name>A0A7J9USI3_9MICO</name>
<evidence type="ECO:0000313" key="3">
    <source>
        <dbReference type="Proteomes" id="UP000429644"/>
    </source>
</evidence>